<dbReference type="PANTHER" id="PTHR35175:SF2">
    <property type="entry name" value="DUF1289 DOMAIN-CONTAINING PROTEIN"/>
    <property type="match status" value="1"/>
</dbReference>
<name>A0ABW3J7J4_9HYPH</name>
<dbReference type="Pfam" id="PF21973">
    <property type="entry name" value="DUF6925"/>
    <property type="match status" value="1"/>
</dbReference>
<dbReference type="PANTHER" id="PTHR35175">
    <property type="entry name" value="DUF1289 DOMAIN-CONTAINING PROTEIN"/>
    <property type="match status" value="1"/>
</dbReference>
<evidence type="ECO:0000313" key="2">
    <source>
        <dbReference type="EMBL" id="MFD0986322.1"/>
    </source>
</evidence>
<dbReference type="Pfam" id="PF06945">
    <property type="entry name" value="DUF1289"/>
    <property type="match status" value="1"/>
</dbReference>
<dbReference type="EMBL" id="JBHTJO010000001">
    <property type="protein sequence ID" value="MFD0986322.1"/>
    <property type="molecule type" value="Genomic_DNA"/>
</dbReference>
<evidence type="ECO:0000256" key="1">
    <source>
        <dbReference type="SAM" id="MobiDB-lite"/>
    </source>
</evidence>
<proteinExistence type="predicted"/>
<accession>A0ABW3J7J4</accession>
<evidence type="ECO:0000313" key="3">
    <source>
        <dbReference type="Proteomes" id="UP001597102"/>
    </source>
</evidence>
<sequence>MSVTQDVLRLSPCIGVCKLDERTGYCLGCGRTGDEIGAWGGLDPASQDEIWAELPARLEALSVRIRLLSLMGEGFADWVAETIREGQGTWVTGVPGAVAEFPCHDRDAEVVREGETVIATVPKARFRLHLHEKLRAFAFDGDGPVVLGLPKRRAVLPLAESFTSLGADEAAIAPENRSEELFDFGLGRPAHRFCMRTGDAAFAETLKKYEGRSWADVMAALGAEIIEKSPTRVVESALARIEVSSQIPPPGGQSPSGPHTHLLPSFLAAGEDAPEGLKIPEYASPVAIFYPGSPPA</sequence>
<keyword evidence="3" id="KW-1185">Reference proteome</keyword>
<reference evidence="3" key="1">
    <citation type="journal article" date="2019" name="Int. J. Syst. Evol. Microbiol.">
        <title>The Global Catalogue of Microorganisms (GCM) 10K type strain sequencing project: providing services to taxonomists for standard genome sequencing and annotation.</title>
        <authorList>
            <consortium name="The Broad Institute Genomics Platform"/>
            <consortium name="The Broad Institute Genome Sequencing Center for Infectious Disease"/>
            <person name="Wu L."/>
            <person name="Ma J."/>
        </authorList>
    </citation>
    <scope>NUCLEOTIDE SEQUENCE [LARGE SCALE GENOMIC DNA]</scope>
    <source>
        <strain evidence="3">CCUG 61697</strain>
    </source>
</reference>
<feature type="region of interest" description="Disordered" evidence="1">
    <location>
        <begin position="245"/>
        <end position="264"/>
    </location>
</feature>
<protein>
    <submittedName>
        <fullName evidence="2">DUF1289 domain-containing protein</fullName>
    </submittedName>
</protein>
<dbReference type="InterPro" id="IPR053838">
    <property type="entry name" value="DUF6925"/>
</dbReference>
<dbReference type="Proteomes" id="UP001597102">
    <property type="component" value="Unassembled WGS sequence"/>
</dbReference>
<comment type="caution">
    <text evidence="2">The sequence shown here is derived from an EMBL/GenBank/DDBJ whole genome shotgun (WGS) entry which is preliminary data.</text>
</comment>
<dbReference type="RefSeq" id="WP_379086233.1">
    <property type="nucleotide sequence ID" value="NZ_JBHTJO010000001.1"/>
</dbReference>
<gene>
    <name evidence="2" type="ORF">ACFQ2F_04350</name>
</gene>
<organism evidence="2 3">
    <name type="scientific">Methyloligella solikamskensis</name>
    <dbReference type="NCBI Taxonomy" id="1177756"/>
    <lineage>
        <taxon>Bacteria</taxon>
        <taxon>Pseudomonadati</taxon>
        <taxon>Pseudomonadota</taxon>
        <taxon>Alphaproteobacteria</taxon>
        <taxon>Hyphomicrobiales</taxon>
        <taxon>Hyphomicrobiaceae</taxon>
        <taxon>Methyloligella</taxon>
    </lineage>
</organism>
<dbReference type="InterPro" id="IPR010710">
    <property type="entry name" value="DUF1289"/>
</dbReference>